<evidence type="ECO:0000256" key="1">
    <source>
        <dbReference type="SAM" id="Phobius"/>
    </source>
</evidence>
<keyword evidence="1" id="KW-1133">Transmembrane helix</keyword>
<dbReference type="EMBL" id="CAJOBA010007663">
    <property type="protein sequence ID" value="CAF3808773.1"/>
    <property type="molecule type" value="Genomic_DNA"/>
</dbReference>
<keyword evidence="1" id="KW-0812">Transmembrane</keyword>
<comment type="caution">
    <text evidence="3">The sequence shown here is derived from an EMBL/GenBank/DDBJ whole genome shotgun (WGS) entry which is preliminary data.</text>
</comment>
<dbReference type="EMBL" id="CAJOBC010070852">
    <property type="protein sequence ID" value="CAF4242111.1"/>
    <property type="molecule type" value="Genomic_DNA"/>
</dbReference>
<proteinExistence type="predicted"/>
<feature type="transmembrane region" description="Helical" evidence="1">
    <location>
        <begin position="94"/>
        <end position="118"/>
    </location>
</feature>
<keyword evidence="1" id="KW-0472">Membrane</keyword>
<dbReference type="Proteomes" id="UP000677228">
    <property type="component" value="Unassembled WGS sequence"/>
</dbReference>
<dbReference type="EMBL" id="CAJNOQ010015489">
    <property type="protein sequence ID" value="CAF1362417.1"/>
    <property type="molecule type" value="Genomic_DNA"/>
</dbReference>
<organism evidence="3 6">
    <name type="scientific">Didymodactylos carnosus</name>
    <dbReference type="NCBI Taxonomy" id="1234261"/>
    <lineage>
        <taxon>Eukaryota</taxon>
        <taxon>Metazoa</taxon>
        <taxon>Spiralia</taxon>
        <taxon>Gnathifera</taxon>
        <taxon>Rotifera</taxon>
        <taxon>Eurotatoria</taxon>
        <taxon>Bdelloidea</taxon>
        <taxon>Philodinida</taxon>
        <taxon>Philodinidae</taxon>
        <taxon>Didymodactylos</taxon>
    </lineage>
</organism>
<reference evidence="3" key="1">
    <citation type="submission" date="2021-02" db="EMBL/GenBank/DDBJ databases">
        <authorList>
            <person name="Nowell W R."/>
        </authorList>
    </citation>
    <scope>NUCLEOTIDE SEQUENCE</scope>
</reference>
<dbReference type="AlphaFoldDB" id="A0A815I1K6"/>
<gene>
    <name evidence="3" type="ORF">GPM918_LOCUS31449</name>
    <name evidence="2" type="ORF">OVA965_LOCUS16465</name>
    <name evidence="5" type="ORF">SRO942_LOCUS32092</name>
    <name evidence="4" type="ORF">TMI583_LOCUS16474</name>
</gene>
<name>A0A815I1K6_9BILA</name>
<feature type="transmembrane region" description="Helical" evidence="1">
    <location>
        <begin position="138"/>
        <end position="160"/>
    </location>
</feature>
<accession>A0A815I1K6</accession>
<evidence type="ECO:0000313" key="3">
    <source>
        <dbReference type="EMBL" id="CAF1362417.1"/>
    </source>
</evidence>
<evidence type="ECO:0000313" key="6">
    <source>
        <dbReference type="Proteomes" id="UP000663829"/>
    </source>
</evidence>
<keyword evidence="6" id="KW-1185">Reference proteome</keyword>
<dbReference type="Proteomes" id="UP000682733">
    <property type="component" value="Unassembled WGS sequence"/>
</dbReference>
<sequence>MHSKSPVIYTTDTSAVPGQFGVDYSTLNLPRTSVVYPPTGSHVPPSSTFTPHPPAHRIATSLYTAPAYHSDGGGITQYWTTTTQWQTNWPRVPIILLAIVQLFLTIGVFALEILNIYFYVTAYIFDGYGITLPSGAYAYKFTGIWCSVFFTITWISMMALGEILKKKPLFPLRCI</sequence>
<evidence type="ECO:0000313" key="2">
    <source>
        <dbReference type="EMBL" id="CAF1040596.1"/>
    </source>
</evidence>
<dbReference type="EMBL" id="CAJNOK010007652">
    <property type="protein sequence ID" value="CAF1040596.1"/>
    <property type="molecule type" value="Genomic_DNA"/>
</dbReference>
<evidence type="ECO:0000313" key="5">
    <source>
        <dbReference type="EMBL" id="CAF4242111.1"/>
    </source>
</evidence>
<dbReference type="Proteomes" id="UP000663829">
    <property type="component" value="Unassembled WGS sequence"/>
</dbReference>
<evidence type="ECO:0000313" key="4">
    <source>
        <dbReference type="EMBL" id="CAF3808773.1"/>
    </source>
</evidence>
<dbReference type="Proteomes" id="UP000681722">
    <property type="component" value="Unassembled WGS sequence"/>
</dbReference>
<protein>
    <submittedName>
        <fullName evidence="3">Uncharacterized protein</fullName>
    </submittedName>
</protein>